<dbReference type="InterPro" id="IPR014710">
    <property type="entry name" value="RmlC-like_jellyroll"/>
</dbReference>
<sequence>MSHRTQTELGIIRPSDVEPEQWANGLGATRVMAAQPAWRISIAEIEGRMPFSFFPGVDRVLVPLSAWGVALEIEDDHHWICAHSAVSFRGEDRVIGQTGLRRTTVVNVMTRRSRARLDCEIRRGPGMDAEDVDAFVVLGGQVSAGAGWLPQGTVILRAAEPRTVSSETGSVALLRWCHFSKSSANQP</sequence>
<dbReference type="InterPro" id="IPR011051">
    <property type="entry name" value="RmlC_Cupin_sf"/>
</dbReference>
<dbReference type="EMBL" id="BAABCN010000007">
    <property type="protein sequence ID" value="GAA3882143.1"/>
    <property type="molecule type" value="Genomic_DNA"/>
</dbReference>
<protein>
    <recommendedName>
        <fullName evidence="3">HutD family protein</fullName>
    </recommendedName>
</protein>
<dbReference type="PANTHER" id="PTHR37943:SF1">
    <property type="entry name" value="PROTEIN VES"/>
    <property type="match status" value="1"/>
</dbReference>
<reference evidence="2" key="1">
    <citation type="journal article" date="2019" name="Int. J. Syst. Evol. Microbiol.">
        <title>The Global Catalogue of Microorganisms (GCM) 10K type strain sequencing project: providing services to taxonomists for standard genome sequencing and annotation.</title>
        <authorList>
            <consortium name="The Broad Institute Genomics Platform"/>
            <consortium name="The Broad Institute Genome Sequencing Center for Infectious Disease"/>
            <person name="Wu L."/>
            <person name="Ma J."/>
        </authorList>
    </citation>
    <scope>NUCLEOTIDE SEQUENCE [LARGE SCALE GENOMIC DNA]</scope>
    <source>
        <strain evidence="2">JCM 17021</strain>
    </source>
</reference>
<name>A0ABP7KPN8_9MICO</name>
<dbReference type="Pfam" id="PF05962">
    <property type="entry name" value="HutD"/>
    <property type="match status" value="1"/>
</dbReference>
<accession>A0ABP7KPN8</accession>
<evidence type="ECO:0008006" key="3">
    <source>
        <dbReference type="Google" id="ProtNLM"/>
    </source>
</evidence>
<dbReference type="PANTHER" id="PTHR37943">
    <property type="entry name" value="PROTEIN VES"/>
    <property type="match status" value="1"/>
</dbReference>
<proteinExistence type="predicted"/>
<organism evidence="1 2">
    <name type="scientific">Leifsonia kafniensis</name>
    <dbReference type="NCBI Taxonomy" id="475957"/>
    <lineage>
        <taxon>Bacteria</taxon>
        <taxon>Bacillati</taxon>
        <taxon>Actinomycetota</taxon>
        <taxon>Actinomycetes</taxon>
        <taxon>Micrococcales</taxon>
        <taxon>Microbacteriaceae</taxon>
        <taxon>Leifsonia</taxon>
    </lineage>
</organism>
<dbReference type="Gene3D" id="2.60.120.10">
    <property type="entry name" value="Jelly Rolls"/>
    <property type="match status" value="1"/>
</dbReference>
<dbReference type="SUPFAM" id="SSF51182">
    <property type="entry name" value="RmlC-like cupins"/>
    <property type="match status" value="1"/>
</dbReference>
<keyword evidence="2" id="KW-1185">Reference proteome</keyword>
<dbReference type="InterPro" id="IPR010282">
    <property type="entry name" value="Uncharacterised_HutD/Ves"/>
</dbReference>
<dbReference type="RefSeq" id="WP_345067179.1">
    <property type="nucleotide sequence ID" value="NZ_BAABCN010000007.1"/>
</dbReference>
<gene>
    <name evidence="1" type="ORF">GCM10022381_25500</name>
</gene>
<dbReference type="Proteomes" id="UP001501803">
    <property type="component" value="Unassembled WGS sequence"/>
</dbReference>
<evidence type="ECO:0000313" key="2">
    <source>
        <dbReference type="Proteomes" id="UP001501803"/>
    </source>
</evidence>
<comment type="caution">
    <text evidence="1">The sequence shown here is derived from an EMBL/GenBank/DDBJ whole genome shotgun (WGS) entry which is preliminary data.</text>
</comment>
<evidence type="ECO:0000313" key="1">
    <source>
        <dbReference type="EMBL" id="GAA3882143.1"/>
    </source>
</evidence>